<reference evidence="1 2" key="1">
    <citation type="journal article" date="2021" name="Elife">
        <title>Chloroplast acquisition without the gene transfer in kleptoplastic sea slugs, Plakobranchus ocellatus.</title>
        <authorList>
            <person name="Maeda T."/>
            <person name="Takahashi S."/>
            <person name="Yoshida T."/>
            <person name="Shimamura S."/>
            <person name="Takaki Y."/>
            <person name="Nagai Y."/>
            <person name="Toyoda A."/>
            <person name="Suzuki Y."/>
            <person name="Arimoto A."/>
            <person name="Ishii H."/>
            <person name="Satoh N."/>
            <person name="Nishiyama T."/>
            <person name="Hasebe M."/>
            <person name="Maruyama T."/>
            <person name="Minagawa J."/>
            <person name="Obokata J."/>
            <person name="Shigenobu S."/>
        </authorList>
    </citation>
    <scope>NUCLEOTIDE SEQUENCE [LARGE SCALE GENOMIC DNA]</scope>
</reference>
<proteinExistence type="predicted"/>
<protein>
    <submittedName>
        <fullName evidence="1">Uncharacterized protein</fullName>
    </submittedName>
</protein>
<accession>A0AAV3ZBD8</accession>
<dbReference type="Proteomes" id="UP000735302">
    <property type="component" value="Unassembled WGS sequence"/>
</dbReference>
<comment type="caution">
    <text evidence="1">The sequence shown here is derived from an EMBL/GenBank/DDBJ whole genome shotgun (WGS) entry which is preliminary data.</text>
</comment>
<organism evidence="1 2">
    <name type="scientific">Plakobranchus ocellatus</name>
    <dbReference type="NCBI Taxonomy" id="259542"/>
    <lineage>
        <taxon>Eukaryota</taxon>
        <taxon>Metazoa</taxon>
        <taxon>Spiralia</taxon>
        <taxon>Lophotrochozoa</taxon>
        <taxon>Mollusca</taxon>
        <taxon>Gastropoda</taxon>
        <taxon>Heterobranchia</taxon>
        <taxon>Euthyneura</taxon>
        <taxon>Panpulmonata</taxon>
        <taxon>Sacoglossa</taxon>
        <taxon>Placobranchoidea</taxon>
        <taxon>Plakobranchidae</taxon>
        <taxon>Plakobranchus</taxon>
    </lineage>
</organism>
<dbReference type="AlphaFoldDB" id="A0AAV3ZBD8"/>
<dbReference type="EMBL" id="BLXT01002259">
    <property type="protein sequence ID" value="GFN92653.1"/>
    <property type="molecule type" value="Genomic_DNA"/>
</dbReference>
<evidence type="ECO:0000313" key="1">
    <source>
        <dbReference type="EMBL" id="GFN92653.1"/>
    </source>
</evidence>
<name>A0AAV3ZBD8_9GAST</name>
<sequence length="113" mass="12557">MPGPAYEIKTVLKELRAVPVPQDDRSLPQCQRTPIRGELIKDPRLGMIPFTTVSLIHSTVARSMAVDPTSIASGTSKCCSIPMDYVIASSDVWLCTVLIWLPRLLKDQESYLK</sequence>
<keyword evidence="2" id="KW-1185">Reference proteome</keyword>
<evidence type="ECO:0000313" key="2">
    <source>
        <dbReference type="Proteomes" id="UP000735302"/>
    </source>
</evidence>
<gene>
    <name evidence="1" type="ORF">PoB_001915900</name>
</gene>